<dbReference type="Proteomes" id="UP000186030">
    <property type="component" value="Unassembled WGS sequence"/>
</dbReference>
<gene>
    <name evidence="2" type="ORF">BRO54_0697</name>
</gene>
<reference evidence="2 3" key="1">
    <citation type="submission" date="2016-11" db="EMBL/GenBank/DDBJ databases">
        <authorList>
            <person name="Kadnikov V."/>
            <person name="Nazina T."/>
        </authorList>
    </citation>
    <scope>NUCLEOTIDE SEQUENCE [LARGE SCALE GENOMIC DNA]</scope>
    <source>
        <strain evidence="2 3">1017</strain>
    </source>
</reference>
<feature type="region of interest" description="Disordered" evidence="1">
    <location>
        <begin position="985"/>
        <end position="1015"/>
    </location>
</feature>
<feature type="compositionally biased region" description="Polar residues" evidence="1">
    <location>
        <begin position="483"/>
        <end position="504"/>
    </location>
</feature>
<dbReference type="EMBL" id="MQMG01000005">
    <property type="protein sequence ID" value="OKO96067.1"/>
    <property type="molecule type" value="Genomic_DNA"/>
</dbReference>
<accession>A0A1Q5T739</accession>
<feature type="region of interest" description="Disordered" evidence="1">
    <location>
        <begin position="474"/>
        <end position="507"/>
    </location>
</feature>
<name>A0A1Q5T739_9BACL</name>
<sequence>MEIRNVFTRQPITAPNQTLMVQKGETYDAVIKESRDGEAVVVIKGTDVRVRTEGEWPKEGRATIKIVGEQDGLPVARFVSRPQETEAADRATRPVVSSPLPAGWKQVESWLHKQGQPLTKEAVSTLQTFFAEGPGTVEQKLDTVHAVINKKLELTSTHLLAVHEALHGQPFGERLVEIVKKLDPAFALGKQEAQGMENETAPNHSLDMADDSERMRMLAADTFTRESSQGKRTADGINEMAVKADRQFTDISASLKEVIHSSDEGQKAKEFLQKGSTWHNSAQTVQTEKPSASATAARIHQVSEQVAREPNLSKAMDYVRQHVVEAVDVDGNVAERLDRVLREVVQLQRQGLKIEARVRLNQALIQMEQEVRASEAGHQLERRISYDSGVLAKQIRDIRTEAARTLDLSQVLTRVRDQLAENSQLPAAVRQKVEALLKETAWLQQIGQHGLAKTHLVRQLAQLEQAAAVDRAMHPAAPVSARQAANAQETVDSAAGKQTAQTPAASPLEQIDSAIEDRLQRHVSQINVQSDTADLEQWAEQMKEAIRRAIKLFQHEPILDKALDAVQGKMREALHSQPHWRQSWDDALAKAMELQEKGRELAARQTVLKTLNEIEASLSSPLNDRTAHIDALFDGPWQAGLPLQTKDFLVQTVTKKMAQAARDFQMVKRDIMRHLEAALQWTEQGGQGTRLQVKQLLETAMKQLDNAILKSDILLFTDMATEKQLMKASSQLAEAKKRLHQGDERGARKIVNEVKDVLANMVLKPSETKVKHFVAGLGEPQADLSKAFLRQMNEAVQPFVDGPSARQLFEALRRFGFMHDYEAAESLVQKGADGEGTPQNMKATLLQLAQSGNEPIARQAEQALTNLTGQQLLNRWDAGAGMQSLFFSLPLLWRNEVRNVNVYVNARQDGERIDWENCRLYFLLETKKLGDLGILLQANERSLSITLRNDRDDFAEKAAPFIDMAKERLEEIGYRVTSVNVTKLTNETKRQEEEKRAPSARSSAPFTERGYDFTI</sequence>
<reference evidence="3" key="2">
    <citation type="submission" date="2017-01" db="EMBL/GenBank/DDBJ databases">
        <title>Genome sequencing and annotation of Geobacillus sp. 1017, a Hydrocarbon-Oxidizing Thermophilic Bacterium Isolated from a Heavy Oil Reservoir (China).</title>
        <authorList>
            <person name="Kadnikov V.V."/>
            <person name="Mardanov A.V."/>
            <person name="Poltaraus A.B."/>
            <person name="Sokolova D.S."/>
            <person name="Semenova E.M."/>
            <person name="Ravin N.V."/>
            <person name="Tourova T.P."/>
            <person name="Nazina T.N."/>
        </authorList>
    </citation>
    <scope>NUCLEOTIDE SEQUENCE [LARGE SCALE GENOMIC DNA]</scope>
    <source>
        <strain evidence="3">1017</strain>
    </source>
</reference>
<organism evidence="2 3">
    <name type="scientific">Geobacillus proteiniphilus</name>
    <dbReference type="NCBI Taxonomy" id="860353"/>
    <lineage>
        <taxon>Bacteria</taxon>
        <taxon>Bacillati</taxon>
        <taxon>Bacillota</taxon>
        <taxon>Bacilli</taxon>
        <taxon>Bacillales</taxon>
        <taxon>Anoxybacillaceae</taxon>
        <taxon>Geobacillus</taxon>
    </lineage>
</organism>
<evidence type="ECO:0000256" key="1">
    <source>
        <dbReference type="SAM" id="MobiDB-lite"/>
    </source>
</evidence>
<evidence type="ECO:0000313" key="3">
    <source>
        <dbReference type="Proteomes" id="UP000186030"/>
    </source>
</evidence>
<feature type="compositionally biased region" description="Basic and acidic residues" evidence="1">
    <location>
        <begin position="986"/>
        <end position="997"/>
    </location>
</feature>
<protein>
    <submittedName>
        <fullName evidence="2">Uncharacterized protein</fullName>
    </submittedName>
</protein>
<dbReference type="RefSeq" id="WP_074043119.1">
    <property type="nucleotide sequence ID" value="NZ_MQMG01000005.1"/>
</dbReference>
<dbReference type="AlphaFoldDB" id="A0A1Q5T739"/>
<evidence type="ECO:0000313" key="2">
    <source>
        <dbReference type="EMBL" id="OKO96067.1"/>
    </source>
</evidence>
<comment type="caution">
    <text evidence="2">The sequence shown here is derived from an EMBL/GenBank/DDBJ whole genome shotgun (WGS) entry which is preliminary data.</text>
</comment>
<proteinExistence type="predicted"/>